<evidence type="ECO:0000313" key="2">
    <source>
        <dbReference type="Proteomes" id="UP001161064"/>
    </source>
</evidence>
<sequence>MRPESQCSFHPALLKEGSEAPKLIINEICLVGYIISTSGFLVKENRYSTAVLDPVGTANEVGCPKFLSETSFRPGKEELMSTSSWATLGTVPLSAKSINATAKPSHFLT</sequence>
<protein>
    <submittedName>
        <fullName evidence="1">Uncharacterized protein</fullName>
    </submittedName>
</protein>
<name>A0ABQ4PSH7_9PROT</name>
<accession>A0ABQ4PSH7</accession>
<proteinExistence type="predicted"/>
<keyword evidence="2" id="KW-1185">Reference proteome</keyword>
<evidence type="ECO:0000313" key="1">
    <source>
        <dbReference type="EMBL" id="GIU65959.1"/>
    </source>
</evidence>
<dbReference type="Proteomes" id="UP001161064">
    <property type="component" value="Unassembled WGS sequence"/>
</dbReference>
<reference evidence="1" key="2">
    <citation type="journal article" date="2023" name="ISME Commun">
        <title>Characterization of a bloom-associated alphaproteobacterial lineage, 'Candidatus Phycosocius': insights into freshwater algal-bacterial interactions.</title>
        <authorList>
            <person name="Tanabe Y."/>
            <person name="Yamaguchi H."/>
            <person name="Yoshida M."/>
            <person name="Kai A."/>
            <person name="Okazaki Y."/>
        </authorList>
    </citation>
    <scope>NUCLEOTIDE SEQUENCE</scope>
    <source>
        <strain evidence="1">BOTRYCO-1</strain>
    </source>
</reference>
<comment type="caution">
    <text evidence="1">The sequence shown here is derived from an EMBL/GenBank/DDBJ whole genome shotgun (WGS) entry which is preliminary data.</text>
</comment>
<reference evidence="1" key="1">
    <citation type="submission" date="2021-05" db="EMBL/GenBank/DDBJ databases">
        <authorList>
            <person name="Tanabe Y."/>
        </authorList>
    </citation>
    <scope>NUCLEOTIDE SEQUENCE</scope>
    <source>
        <strain evidence="1">BOTRYCO-1</strain>
    </source>
</reference>
<organism evidence="1 2">
    <name type="scientific">Candidatus Phycosocius spiralis</name>
    <dbReference type="NCBI Taxonomy" id="2815099"/>
    <lineage>
        <taxon>Bacteria</taxon>
        <taxon>Pseudomonadati</taxon>
        <taxon>Pseudomonadota</taxon>
        <taxon>Alphaproteobacteria</taxon>
        <taxon>Caulobacterales</taxon>
        <taxon>Caulobacterales incertae sedis</taxon>
        <taxon>Candidatus Phycosocius</taxon>
    </lineage>
</organism>
<dbReference type="EMBL" id="BPFZ01000001">
    <property type="protein sequence ID" value="GIU65959.1"/>
    <property type="molecule type" value="Genomic_DNA"/>
</dbReference>
<gene>
    <name evidence="1" type="ORF">PsB1_0113</name>
</gene>